<protein>
    <recommendedName>
        <fullName evidence="2">NADP-dependent oxidoreductase domain-containing protein</fullName>
    </recommendedName>
</protein>
<comment type="caution">
    <text evidence="3">The sequence shown here is derived from an EMBL/GenBank/DDBJ whole genome shotgun (WGS) entry which is preliminary data.</text>
</comment>
<proteinExistence type="predicted"/>
<dbReference type="CDD" id="cd19091">
    <property type="entry name" value="AKR_PsAKR"/>
    <property type="match status" value="1"/>
</dbReference>
<reference evidence="3 4" key="1">
    <citation type="journal article" date="2013" name="Genome Announc.">
        <title>Draft Genome Sequence of a Hexachlorocyclohexane-Degrading Bacterium, Sphingobium baderi Strain LL03T.</title>
        <authorList>
            <person name="Kaur J."/>
            <person name="Verma H."/>
            <person name="Tripathi C."/>
            <person name="Khurana J.P."/>
            <person name="Lal R."/>
        </authorList>
    </citation>
    <scope>NUCLEOTIDE SEQUENCE [LARGE SCALE GENOMIC DNA]</scope>
    <source>
        <strain evidence="3 4">LL03</strain>
    </source>
</reference>
<accession>T0G3Z6</accession>
<dbReference type="InterPro" id="IPR036812">
    <property type="entry name" value="NAD(P)_OxRdtase_dom_sf"/>
</dbReference>
<evidence type="ECO:0000313" key="3">
    <source>
        <dbReference type="EMBL" id="EQA98385.1"/>
    </source>
</evidence>
<dbReference type="PANTHER" id="PTHR43364:SF18">
    <property type="entry name" value="OXIDOREDUCTASE"/>
    <property type="match status" value="1"/>
</dbReference>
<dbReference type="eggNOG" id="COG0667">
    <property type="taxonomic scope" value="Bacteria"/>
</dbReference>
<dbReference type="SUPFAM" id="SSF51430">
    <property type="entry name" value="NAD(P)-linked oxidoreductase"/>
    <property type="match status" value="1"/>
</dbReference>
<dbReference type="FunFam" id="3.20.20.100:FF:000004">
    <property type="entry name" value="Oxidoreductase, aldo/keto reductase"/>
    <property type="match status" value="1"/>
</dbReference>
<dbReference type="RefSeq" id="WP_021245987.1">
    <property type="nucleotide sequence ID" value="NZ_ATIB01000081.1"/>
</dbReference>
<dbReference type="OrthoDB" id="7181835at2"/>
<keyword evidence="4" id="KW-1185">Reference proteome</keyword>
<feature type="domain" description="NADP-dependent oxidoreductase" evidence="2">
    <location>
        <begin position="15"/>
        <end position="314"/>
    </location>
</feature>
<dbReference type="InterPro" id="IPR050523">
    <property type="entry name" value="AKR_Detox_Biosynth"/>
</dbReference>
<dbReference type="Proteomes" id="UP000015524">
    <property type="component" value="Unassembled WGS sequence"/>
</dbReference>
<keyword evidence="1" id="KW-0560">Oxidoreductase</keyword>
<evidence type="ECO:0000256" key="1">
    <source>
        <dbReference type="ARBA" id="ARBA00023002"/>
    </source>
</evidence>
<dbReference type="GO" id="GO:0016491">
    <property type="term" value="F:oxidoreductase activity"/>
    <property type="evidence" value="ECO:0007669"/>
    <property type="project" value="UniProtKB-KW"/>
</dbReference>
<name>T0G3Z6_9SPHN</name>
<evidence type="ECO:0000313" key="4">
    <source>
        <dbReference type="Proteomes" id="UP000015524"/>
    </source>
</evidence>
<evidence type="ECO:0000259" key="2">
    <source>
        <dbReference type="Pfam" id="PF00248"/>
    </source>
</evidence>
<dbReference type="AlphaFoldDB" id="T0G3Z6"/>
<organism evidence="3 4">
    <name type="scientific">Sphingobium baderi LL03</name>
    <dbReference type="NCBI Taxonomy" id="1114964"/>
    <lineage>
        <taxon>Bacteria</taxon>
        <taxon>Pseudomonadati</taxon>
        <taxon>Pseudomonadota</taxon>
        <taxon>Alphaproteobacteria</taxon>
        <taxon>Sphingomonadales</taxon>
        <taxon>Sphingomonadaceae</taxon>
        <taxon>Sphingobium</taxon>
    </lineage>
</organism>
<dbReference type="PATRIC" id="fig|1114964.3.peg.3337"/>
<dbReference type="PRINTS" id="PR00069">
    <property type="entry name" value="ALDKETRDTASE"/>
</dbReference>
<sequence>MRYARLGNSGLVVSRMAFGTMTMGSGMSPALARLGSSESDRLIGQALDAGVNFFDTANVYHAGESERILGAALGARRNDAVIATKVGMRMSNRLDDSGLSARNINQSLNASLERLGTDHVDVLLCHRNDPTTPLEETLAALDRVVQEGKVRYLGFSNWPAWEAAKAVALQKANGWAPFVTGQMYYSLVGRDIEHDYVPFALDAGVGTMVWSPLAGGFLSGKYTRDNPTGGGGRIATLDIVPFDRERGFDIVDVLREIAGGRGTSVAAIALSWLADRPSVSTVIIGFADETQMRQNLEASDLILTEDERARLDAAASVELPYPQSFLSRFAKDPAVVAVR</sequence>
<dbReference type="PANTHER" id="PTHR43364">
    <property type="entry name" value="NADH-SPECIFIC METHYLGLYOXAL REDUCTASE-RELATED"/>
    <property type="match status" value="1"/>
</dbReference>
<dbReference type="Pfam" id="PF00248">
    <property type="entry name" value="Aldo_ket_red"/>
    <property type="match status" value="1"/>
</dbReference>
<dbReference type="InterPro" id="IPR023210">
    <property type="entry name" value="NADP_OxRdtase_dom"/>
</dbReference>
<gene>
    <name evidence="3" type="ORF">L485_17035</name>
</gene>
<dbReference type="GO" id="GO:0005829">
    <property type="term" value="C:cytosol"/>
    <property type="evidence" value="ECO:0007669"/>
    <property type="project" value="TreeGrafter"/>
</dbReference>
<dbReference type="InterPro" id="IPR020471">
    <property type="entry name" value="AKR"/>
</dbReference>
<dbReference type="Gene3D" id="3.20.20.100">
    <property type="entry name" value="NADP-dependent oxidoreductase domain"/>
    <property type="match status" value="1"/>
</dbReference>
<dbReference type="EMBL" id="ATIB01000081">
    <property type="protein sequence ID" value="EQA98385.1"/>
    <property type="molecule type" value="Genomic_DNA"/>
</dbReference>